<feature type="domain" description="N-acetyltransferase" evidence="1">
    <location>
        <begin position="24"/>
        <end position="158"/>
    </location>
</feature>
<dbReference type="Gene3D" id="3.40.630.30">
    <property type="match status" value="1"/>
</dbReference>
<dbReference type="EC" id="2.3.1.-" evidence="2"/>
<proteinExistence type="predicted"/>
<keyword evidence="2" id="KW-0012">Acyltransferase</keyword>
<evidence type="ECO:0000313" key="2">
    <source>
        <dbReference type="EMBL" id="MFC4856857.1"/>
    </source>
</evidence>
<dbReference type="InterPro" id="IPR000182">
    <property type="entry name" value="GNAT_dom"/>
</dbReference>
<organism evidence="2 3">
    <name type="scientific">Actinophytocola glycyrrhizae</name>
    <dbReference type="NCBI Taxonomy" id="2044873"/>
    <lineage>
        <taxon>Bacteria</taxon>
        <taxon>Bacillati</taxon>
        <taxon>Actinomycetota</taxon>
        <taxon>Actinomycetes</taxon>
        <taxon>Pseudonocardiales</taxon>
        <taxon>Pseudonocardiaceae</taxon>
    </lineage>
</organism>
<dbReference type="Pfam" id="PF00583">
    <property type="entry name" value="Acetyltransf_1"/>
    <property type="match status" value="1"/>
</dbReference>
<dbReference type="Proteomes" id="UP001595859">
    <property type="component" value="Unassembled WGS sequence"/>
</dbReference>
<keyword evidence="3" id="KW-1185">Reference proteome</keyword>
<accession>A0ABV9S6Q8</accession>
<keyword evidence="2" id="KW-0808">Transferase</keyword>
<dbReference type="SUPFAM" id="SSF55729">
    <property type="entry name" value="Acyl-CoA N-acyltransferases (Nat)"/>
    <property type="match status" value="1"/>
</dbReference>
<sequence length="197" mass="22438">MPTNIDLASVDSDQAAHHLNELVELYTEVYAEPPYQWGREHAELFVERFEGQRRQDGFRLVEARDHGQLAGIGFGVTLLPDTPWWQNLLTPVSKDMTQEYSNRTFAVVELLVRTPWRRRHIAEGIHNRLLSDRVEERATLTVLPAAEAAQAAYRKWGWQKVAQKRNPLPGSPVFDVMVKHLAEPPGTKLGRVAGDRP</sequence>
<evidence type="ECO:0000313" key="3">
    <source>
        <dbReference type="Proteomes" id="UP001595859"/>
    </source>
</evidence>
<dbReference type="RefSeq" id="WP_378058844.1">
    <property type="nucleotide sequence ID" value="NZ_JBHSIS010000011.1"/>
</dbReference>
<protein>
    <submittedName>
        <fullName evidence="2">GNAT family N-acetyltransferase</fullName>
        <ecNumber evidence="2">2.3.1.-</ecNumber>
    </submittedName>
</protein>
<reference evidence="3" key="1">
    <citation type="journal article" date="2019" name="Int. J. Syst. Evol. Microbiol.">
        <title>The Global Catalogue of Microorganisms (GCM) 10K type strain sequencing project: providing services to taxonomists for standard genome sequencing and annotation.</title>
        <authorList>
            <consortium name="The Broad Institute Genomics Platform"/>
            <consortium name="The Broad Institute Genome Sequencing Center for Infectious Disease"/>
            <person name="Wu L."/>
            <person name="Ma J."/>
        </authorList>
    </citation>
    <scope>NUCLEOTIDE SEQUENCE [LARGE SCALE GENOMIC DNA]</scope>
    <source>
        <strain evidence="3">ZS-22-S1</strain>
    </source>
</reference>
<evidence type="ECO:0000259" key="1">
    <source>
        <dbReference type="Pfam" id="PF00583"/>
    </source>
</evidence>
<name>A0ABV9S6Q8_9PSEU</name>
<gene>
    <name evidence="2" type="ORF">ACFPCV_25420</name>
</gene>
<dbReference type="EMBL" id="JBHSIS010000011">
    <property type="protein sequence ID" value="MFC4856857.1"/>
    <property type="molecule type" value="Genomic_DNA"/>
</dbReference>
<comment type="caution">
    <text evidence="2">The sequence shown here is derived from an EMBL/GenBank/DDBJ whole genome shotgun (WGS) entry which is preliminary data.</text>
</comment>
<dbReference type="GO" id="GO:0016746">
    <property type="term" value="F:acyltransferase activity"/>
    <property type="evidence" value="ECO:0007669"/>
    <property type="project" value="UniProtKB-KW"/>
</dbReference>
<dbReference type="InterPro" id="IPR016181">
    <property type="entry name" value="Acyl_CoA_acyltransferase"/>
</dbReference>